<dbReference type="Gene3D" id="3.90.550.10">
    <property type="entry name" value="Spore Coat Polysaccharide Biosynthesis Protein SpsA, Chain A"/>
    <property type="match status" value="1"/>
</dbReference>
<evidence type="ECO:0000313" key="2">
    <source>
        <dbReference type="EMBL" id="MBH0114329.1"/>
    </source>
</evidence>
<sequence length="336" mass="36413">MTATAIHEPGEGQAGANVDIALATYNGMPYLEELLASLEAQSAPGLRVVASDDGSRDATLACLERQRAGLPIVLAGGEPRGNILRNFENALKATSAPYVALCDQDDVWDHEKVALLLERVRQAEARLGPGVPVLAFCDLEVVDRDLGTISPSLFGATRKTGSARRFRDYVLNNHVPGCAMLMNRALLEKALPYPALDIHDHWLIQIAALFGAIEFVDRPLIKYRQHGANNIGLGSAGRTPLQRAIATVTVMPRQLAARASLWRKQAASIRRNMAALRDRFGDTIPDAGDRETIRAVLAGDRQGMQACLGEALTGERAVDYYGVLWTLARAARKSGR</sequence>
<dbReference type="InterPro" id="IPR001173">
    <property type="entry name" value="Glyco_trans_2-like"/>
</dbReference>
<dbReference type="AlphaFoldDB" id="A0A931HFA9"/>
<dbReference type="Pfam" id="PF00535">
    <property type="entry name" value="Glycos_transf_2"/>
    <property type="match status" value="1"/>
</dbReference>
<feature type="domain" description="Glycosyltransferase 2-like" evidence="1">
    <location>
        <begin position="20"/>
        <end position="188"/>
    </location>
</feature>
<dbReference type="RefSeq" id="WP_197165535.1">
    <property type="nucleotide sequence ID" value="NZ_JADZGI010000002.1"/>
</dbReference>
<dbReference type="PANTHER" id="PTHR22916">
    <property type="entry name" value="GLYCOSYLTRANSFERASE"/>
    <property type="match status" value="1"/>
</dbReference>
<dbReference type="GO" id="GO:0016758">
    <property type="term" value="F:hexosyltransferase activity"/>
    <property type="evidence" value="ECO:0007669"/>
    <property type="project" value="UniProtKB-ARBA"/>
</dbReference>
<reference evidence="2" key="1">
    <citation type="submission" date="2020-11" db="EMBL/GenBank/DDBJ databases">
        <title>Novosphingobium aureum sp. nov., a marine bacterium isolated from sediment of a salt flat.</title>
        <authorList>
            <person name="Yoo Y."/>
            <person name="Kim J.-J."/>
        </authorList>
    </citation>
    <scope>NUCLEOTIDE SEQUENCE</scope>
    <source>
        <strain evidence="2">YJ-S2-02</strain>
    </source>
</reference>
<name>A0A931HFA9_9SPHN</name>
<evidence type="ECO:0000313" key="3">
    <source>
        <dbReference type="Proteomes" id="UP000617634"/>
    </source>
</evidence>
<keyword evidence="3" id="KW-1185">Reference proteome</keyword>
<comment type="caution">
    <text evidence="2">The sequence shown here is derived from an EMBL/GenBank/DDBJ whole genome shotgun (WGS) entry which is preliminary data.</text>
</comment>
<accession>A0A931HFA9</accession>
<dbReference type="InterPro" id="IPR029044">
    <property type="entry name" value="Nucleotide-diphossugar_trans"/>
</dbReference>
<gene>
    <name evidence="2" type="ORF">I5E68_15395</name>
</gene>
<protein>
    <submittedName>
        <fullName evidence="2">Glycosyltransferase family 2 protein</fullName>
    </submittedName>
</protein>
<dbReference type="EMBL" id="JADZGI010000002">
    <property type="protein sequence ID" value="MBH0114329.1"/>
    <property type="molecule type" value="Genomic_DNA"/>
</dbReference>
<evidence type="ECO:0000259" key="1">
    <source>
        <dbReference type="Pfam" id="PF00535"/>
    </source>
</evidence>
<dbReference type="CDD" id="cd04196">
    <property type="entry name" value="GT_2_like_d"/>
    <property type="match status" value="1"/>
</dbReference>
<organism evidence="2 3">
    <name type="scientific">Novosphingobium aureum</name>
    <dbReference type="NCBI Taxonomy" id="2792964"/>
    <lineage>
        <taxon>Bacteria</taxon>
        <taxon>Pseudomonadati</taxon>
        <taxon>Pseudomonadota</taxon>
        <taxon>Alphaproteobacteria</taxon>
        <taxon>Sphingomonadales</taxon>
        <taxon>Sphingomonadaceae</taxon>
        <taxon>Novosphingobium</taxon>
    </lineage>
</organism>
<dbReference type="Proteomes" id="UP000617634">
    <property type="component" value="Unassembled WGS sequence"/>
</dbReference>
<proteinExistence type="predicted"/>
<dbReference type="PANTHER" id="PTHR22916:SF3">
    <property type="entry name" value="UDP-GLCNAC:BETAGAL BETA-1,3-N-ACETYLGLUCOSAMINYLTRANSFERASE-LIKE PROTEIN 1"/>
    <property type="match status" value="1"/>
</dbReference>
<dbReference type="SUPFAM" id="SSF53448">
    <property type="entry name" value="Nucleotide-diphospho-sugar transferases"/>
    <property type="match status" value="1"/>
</dbReference>